<dbReference type="SUPFAM" id="SSF49452">
    <property type="entry name" value="Starch-binding domain-like"/>
    <property type="match status" value="1"/>
</dbReference>
<dbReference type="FunFam" id="2.60.40.10:FF:000552">
    <property type="entry name" value="Related to glucoamylase"/>
    <property type="match status" value="1"/>
</dbReference>
<proteinExistence type="predicted"/>
<name>A0A2P5B402_PARAD</name>
<sequence>MKALTSPPSCRVGVELYRETGGSSPLMESCFLTRSRVKVSGFGFLNSFHGVQTNKPVYPLSCISLPKTQYFQSAAFEFQRHISVFADQSKTVHVKFQLQKECLFGEHFFIVGDDPIFGLWDPESAIPLNWSDWHVWVVELDIPVGKSIPFKFILKDSTGEILWQPGPDRVFQTWETKNTITVFEDWENAELQIITEEEQAAIGNVAENLTNPLEEVLFDVNNESVIANNDVNLADKPLVEPHNEQNILNNNPQPEEKPKAIVADNISCTNDLIVNSSPEVLDEKRLNTTNSNNNGTITEEVLGNNGKAAIVQNPVSTNIDTNLVNYEGEPVLVPGLTLSPAEPTEEAKQDQVENTLSFDESIEAFETKDDHNLPEIQLDEKNKPHGNPSETGTVSEIFDGDEENLENELQQQPLFAKTEEESDSELEDSNVLHNDLHWGRQTLEKFLTNFGLF</sequence>
<evidence type="ECO:0000259" key="2">
    <source>
        <dbReference type="PROSITE" id="PS51166"/>
    </source>
</evidence>
<feature type="domain" description="CBM20" evidence="2">
    <location>
        <begin position="86"/>
        <end position="188"/>
    </location>
</feature>
<organism evidence="3 4">
    <name type="scientific">Parasponia andersonii</name>
    <name type="common">Sponia andersonii</name>
    <dbReference type="NCBI Taxonomy" id="3476"/>
    <lineage>
        <taxon>Eukaryota</taxon>
        <taxon>Viridiplantae</taxon>
        <taxon>Streptophyta</taxon>
        <taxon>Embryophyta</taxon>
        <taxon>Tracheophyta</taxon>
        <taxon>Spermatophyta</taxon>
        <taxon>Magnoliopsida</taxon>
        <taxon>eudicotyledons</taxon>
        <taxon>Gunneridae</taxon>
        <taxon>Pentapetalae</taxon>
        <taxon>rosids</taxon>
        <taxon>fabids</taxon>
        <taxon>Rosales</taxon>
        <taxon>Cannabaceae</taxon>
        <taxon>Parasponia</taxon>
    </lineage>
</organism>
<dbReference type="PANTHER" id="PTHR15048">
    <property type="entry name" value="STARCH-BINDING DOMAIN-CONTAINING PROTEIN 1"/>
    <property type="match status" value="1"/>
</dbReference>
<dbReference type="AlphaFoldDB" id="A0A2P5B402"/>
<dbReference type="PROSITE" id="PS51166">
    <property type="entry name" value="CBM20"/>
    <property type="match status" value="1"/>
</dbReference>
<evidence type="ECO:0000256" key="1">
    <source>
        <dbReference type="SAM" id="MobiDB-lite"/>
    </source>
</evidence>
<comment type="caution">
    <text evidence="3">The sequence shown here is derived from an EMBL/GenBank/DDBJ whole genome shotgun (WGS) entry which is preliminary data.</text>
</comment>
<gene>
    <name evidence="3" type="ORF">PanWU01x14_273050</name>
</gene>
<dbReference type="OrthoDB" id="550577at2759"/>
<feature type="region of interest" description="Disordered" evidence="1">
    <location>
        <begin position="377"/>
        <end position="410"/>
    </location>
</feature>
<reference evidence="4" key="1">
    <citation type="submission" date="2016-06" db="EMBL/GenBank/DDBJ databases">
        <title>Parallel loss of symbiosis genes in relatives of nitrogen-fixing non-legume Parasponia.</title>
        <authorList>
            <person name="Van Velzen R."/>
            <person name="Holmer R."/>
            <person name="Bu F."/>
            <person name="Rutten L."/>
            <person name="Van Zeijl A."/>
            <person name="Liu W."/>
            <person name="Santuari L."/>
            <person name="Cao Q."/>
            <person name="Sharma T."/>
            <person name="Shen D."/>
            <person name="Roswanjaya Y."/>
            <person name="Wardhani T."/>
            <person name="Kalhor M.S."/>
            <person name="Jansen J."/>
            <person name="Van den Hoogen J."/>
            <person name="Gungor B."/>
            <person name="Hartog M."/>
            <person name="Hontelez J."/>
            <person name="Verver J."/>
            <person name="Yang W.-C."/>
            <person name="Schijlen E."/>
            <person name="Repin R."/>
            <person name="Schilthuizen M."/>
            <person name="Schranz E."/>
            <person name="Heidstra R."/>
            <person name="Miyata K."/>
            <person name="Fedorova E."/>
            <person name="Kohlen W."/>
            <person name="Bisseling T."/>
            <person name="Smit S."/>
            <person name="Geurts R."/>
        </authorList>
    </citation>
    <scope>NUCLEOTIDE SEQUENCE [LARGE SCALE GENOMIC DNA]</scope>
    <source>
        <strain evidence="4">cv. WU1-14</strain>
    </source>
</reference>
<dbReference type="Gene3D" id="2.60.40.10">
    <property type="entry name" value="Immunoglobulins"/>
    <property type="match status" value="1"/>
</dbReference>
<dbReference type="GO" id="GO:0016020">
    <property type="term" value="C:membrane"/>
    <property type="evidence" value="ECO:0007669"/>
    <property type="project" value="TreeGrafter"/>
</dbReference>
<dbReference type="STRING" id="3476.A0A2P5B402"/>
<keyword evidence="3" id="KW-0378">Hydrolase</keyword>
<keyword evidence="4" id="KW-1185">Reference proteome</keyword>
<protein>
    <submittedName>
        <fullName evidence="3">Glycoside hydrolase</fullName>
    </submittedName>
</protein>
<dbReference type="PANTHER" id="PTHR15048:SF0">
    <property type="entry name" value="STARCH-BINDING DOMAIN-CONTAINING PROTEIN 1"/>
    <property type="match status" value="1"/>
</dbReference>
<dbReference type="GO" id="GO:2001070">
    <property type="term" value="F:starch binding"/>
    <property type="evidence" value="ECO:0007669"/>
    <property type="project" value="InterPro"/>
</dbReference>
<dbReference type="InterPro" id="IPR013784">
    <property type="entry name" value="Carb-bd-like_fold"/>
</dbReference>
<dbReference type="SMART" id="SM01065">
    <property type="entry name" value="CBM_2"/>
    <property type="match status" value="1"/>
</dbReference>
<evidence type="ECO:0000313" key="3">
    <source>
        <dbReference type="EMBL" id="PON43532.1"/>
    </source>
</evidence>
<dbReference type="InterPro" id="IPR002044">
    <property type="entry name" value="CBM20"/>
</dbReference>
<dbReference type="EMBL" id="JXTB01000369">
    <property type="protein sequence ID" value="PON43532.1"/>
    <property type="molecule type" value="Genomic_DNA"/>
</dbReference>
<accession>A0A2P5B402</accession>
<dbReference type="InterPro" id="IPR013783">
    <property type="entry name" value="Ig-like_fold"/>
</dbReference>
<dbReference type="GO" id="GO:0016787">
    <property type="term" value="F:hydrolase activity"/>
    <property type="evidence" value="ECO:0007669"/>
    <property type="project" value="UniProtKB-KW"/>
</dbReference>
<evidence type="ECO:0000313" key="4">
    <source>
        <dbReference type="Proteomes" id="UP000237105"/>
    </source>
</evidence>
<dbReference type="Pfam" id="PF00686">
    <property type="entry name" value="CBM_20"/>
    <property type="match status" value="1"/>
</dbReference>
<dbReference type="CDD" id="cd05467">
    <property type="entry name" value="CBM20"/>
    <property type="match status" value="1"/>
</dbReference>
<dbReference type="Proteomes" id="UP000237105">
    <property type="component" value="Unassembled WGS sequence"/>
</dbReference>